<dbReference type="OrthoDB" id="270651at2759"/>
<dbReference type="InterPro" id="IPR051259">
    <property type="entry name" value="rRNA_Methyltransferase"/>
</dbReference>
<sequence>MSVQHGCEERGPDTAPSCHGVGLLKQAFGYPQLPDPLSLSARPQTRELTCQPPPDDKKRHGRPANTQADAIRHRIEPQTLYNALSWLEAKAKQQADWELRKAALNHPCVKDDSVGIPLGPALEDRTGGSGANYCYLILFNLNKKNNLGAILRSAAAFGVRLVMLVGRQGFKAFCKKSGQGVVPIENAATVQEAVAALKARHPSGELQVCGVEILPQAQSLHSSPFRGPTAFMVGNERGGLTREQIDHCDSFVYIPQFGGGVGSLNVACACSVVLYQFSAWASRTTSGLGFAEDERPQMATPHGAGSFALQGARPLPPKLVDAVEFQGLGPAMRVASSGHAANRLASAKAESGKACCGCLRMPADACGCAPVGLGDPGLEAEMRLSFFLCLPVCGLVALLDPGVAVLPAKWLVPKSPLQKEGPRCQEVRRLLQQGAGSLAAQKLLEAAREDLLHDDIVEGLNLVAFACGVSSDQACLQNLLREVAAIVGALPPQSIDLVDLPKLSQLVSSVLNLEAKEGAAAEAAKLCTLSHSSTRLPLVKAVHEVALSCRNPGQRVRLGLGILDQAKRQGLERLGWPGGYALAQLLAGCSLAGAAFLPAARKLVKAMNFVPGCLGTSLQPDLLTFARCLLADSERLNPEVPLVQLAAQCAAAPGCVSTGRHGAVLQDSEGQVLSVGMNRNVRLATGRNMDIHAELDALLRLPYLRAARGGRICIVQLDDYGVGFCDAKPCKGGCRQGLQIFQIGKVVHTSKSYGALIEEPVPSNPLVQSMSMAHLRRSGLAHALPKIILPVEVPFNQEVSPEAVQKLLDEAHLLN</sequence>
<reference evidence="5" key="1">
    <citation type="submission" date="2022-10" db="EMBL/GenBank/DDBJ databases">
        <authorList>
            <person name="Chen Y."/>
            <person name="Dougan E. K."/>
            <person name="Chan C."/>
            <person name="Rhodes N."/>
            <person name="Thang M."/>
        </authorList>
    </citation>
    <scope>NUCLEOTIDE SEQUENCE</scope>
</reference>
<protein>
    <submittedName>
        <fullName evidence="6">23S rRNA (Guanosine-2'-O-)-methyltransferase RlmB (23S rRNA (Guanosine2251 2'-O)-methyltransferase) (23S rRNA Gm2251 2'-O-methyltransferase)</fullName>
    </submittedName>
</protein>
<feature type="region of interest" description="Disordered" evidence="3">
    <location>
        <begin position="34"/>
        <end position="72"/>
    </location>
</feature>
<dbReference type="PANTHER" id="PTHR43191">
    <property type="entry name" value="RRNA METHYLTRANSFERASE 3"/>
    <property type="match status" value="1"/>
</dbReference>
<dbReference type="EMBL" id="CAMXCT010000696">
    <property type="protein sequence ID" value="CAI3982249.1"/>
    <property type="molecule type" value="Genomic_DNA"/>
</dbReference>
<dbReference type="InterPro" id="IPR001537">
    <property type="entry name" value="SpoU_MeTrfase"/>
</dbReference>
<feature type="domain" description="CMP/dCMP-type deaminase" evidence="4">
    <location>
        <begin position="634"/>
        <end position="759"/>
    </location>
</feature>
<dbReference type="GO" id="GO:0008173">
    <property type="term" value="F:RNA methyltransferase activity"/>
    <property type="evidence" value="ECO:0007669"/>
    <property type="project" value="InterPro"/>
</dbReference>
<dbReference type="SUPFAM" id="SSF53927">
    <property type="entry name" value="Cytidine deaminase-like"/>
    <property type="match status" value="1"/>
</dbReference>
<dbReference type="SUPFAM" id="SSF75217">
    <property type="entry name" value="alpha/beta knot"/>
    <property type="match status" value="1"/>
</dbReference>
<organism evidence="5">
    <name type="scientific">Cladocopium goreaui</name>
    <dbReference type="NCBI Taxonomy" id="2562237"/>
    <lineage>
        <taxon>Eukaryota</taxon>
        <taxon>Sar</taxon>
        <taxon>Alveolata</taxon>
        <taxon>Dinophyceae</taxon>
        <taxon>Suessiales</taxon>
        <taxon>Symbiodiniaceae</taxon>
        <taxon>Cladocopium</taxon>
    </lineage>
</organism>
<dbReference type="Proteomes" id="UP001152797">
    <property type="component" value="Unassembled WGS sequence"/>
</dbReference>
<dbReference type="EMBL" id="CAMXCT020000696">
    <property type="protein sequence ID" value="CAL1135624.1"/>
    <property type="molecule type" value="Genomic_DNA"/>
</dbReference>
<comment type="caution">
    <text evidence="5">The sequence shown here is derived from an EMBL/GenBank/DDBJ whole genome shotgun (WGS) entry which is preliminary data.</text>
</comment>
<evidence type="ECO:0000259" key="4">
    <source>
        <dbReference type="PROSITE" id="PS51747"/>
    </source>
</evidence>
<evidence type="ECO:0000256" key="2">
    <source>
        <dbReference type="ARBA" id="ARBA00022679"/>
    </source>
</evidence>
<dbReference type="PANTHER" id="PTHR43191:SF7">
    <property type="entry name" value="OBP33PEP LIKE PROTEIN"/>
    <property type="match status" value="1"/>
</dbReference>
<dbReference type="Pfam" id="PF00588">
    <property type="entry name" value="SpoU_methylase"/>
    <property type="match status" value="1"/>
</dbReference>
<dbReference type="EMBL" id="CAMXCT030000696">
    <property type="protein sequence ID" value="CAL4769561.1"/>
    <property type="molecule type" value="Genomic_DNA"/>
</dbReference>
<gene>
    <name evidence="5" type="ORF">C1SCF055_LOCUS9965</name>
</gene>
<accession>A0A9P1FM09</accession>
<evidence type="ECO:0000256" key="3">
    <source>
        <dbReference type="SAM" id="MobiDB-lite"/>
    </source>
</evidence>
<keyword evidence="7" id="KW-1185">Reference proteome</keyword>
<dbReference type="InterPro" id="IPR029026">
    <property type="entry name" value="tRNA_m1G_MTases_N"/>
</dbReference>
<evidence type="ECO:0000313" key="5">
    <source>
        <dbReference type="EMBL" id="CAI3982249.1"/>
    </source>
</evidence>
<dbReference type="GO" id="GO:0003723">
    <property type="term" value="F:RNA binding"/>
    <property type="evidence" value="ECO:0007669"/>
    <property type="project" value="InterPro"/>
</dbReference>
<dbReference type="GO" id="GO:0032259">
    <property type="term" value="P:methylation"/>
    <property type="evidence" value="ECO:0007669"/>
    <property type="project" value="UniProtKB-KW"/>
</dbReference>
<dbReference type="GO" id="GO:0006396">
    <property type="term" value="P:RNA processing"/>
    <property type="evidence" value="ECO:0007669"/>
    <property type="project" value="InterPro"/>
</dbReference>
<evidence type="ECO:0000313" key="6">
    <source>
        <dbReference type="EMBL" id="CAL4769561.1"/>
    </source>
</evidence>
<evidence type="ECO:0000313" key="7">
    <source>
        <dbReference type="Proteomes" id="UP001152797"/>
    </source>
</evidence>
<proteinExistence type="predicted"/>
<dbReference type="AlphaFoldDB" id="A0A9P1FM09"/>
<dbReference type="InterPro" id="IPR016193">
    <property type="entry name" value="Cytidine_deaminase-like"/>
</dbReference>
<dbReference type="PROSITE" id="PS51747">
    <property type="entry name" value="CYT_DCMP_DEAMINASES_2"/>
    <property type="match status" value="1"/>
</dbReference>
<dbReference type="InterPro" id="IPR002125">
    <property type="entry name" value="CMP_dCMP_dom"/>
</dbReference>
<dbReference type="InterPro" id="IPR029028">
    <property type="entry name" value="Alpha/beta_knot_MTases"/>
</dbReference>
<reference evidence="6 7" key="2">
    <citation type="submission" date="2024-05" db="EMBL/GenBank/DDBJ databases">
        <authorList>
            <person name="Chen Y."/>
            <person name="Shah S."/>
            <person name="Dougan E. K."/>
            <person name="Thang M."/>
            <person name="Chan C."/>
        </authorList>
    </citation>
    <scope>NUCLEOTIDE SEQUENCE [LARGE SCALE GENOMIC DNA]</scope>
</reference>
<keyword evidence="1" id="KW-0489">Methyltransferase</keyword>
<name>A0A9P1FM09_9DINO</name>
<dbReference type="Gene3D" id="3.40.1280.10">
    <property type="match status" value="1"/>
</dbReference>
<keyword evidence="2" id="KW-0808">Transferase</keyword>
<evidence type="ECO:0000256" key="1">
    <source>
        <dbReference type="ARBA" id="ARBA00022603"/>
    </source>
</evidence>